<evidence type="ECO:0000313" key="3">
    <source>
        <dbReference type="Proteomes" id="UP001221686"/>
    </source>
</evidence>
<reference evidence="2 3" key="1">
    <citation type="submission" date="2022-11" db="EMBL/GenBank/DDBJ databases">
        <title>Minimal conservation of predation-associated metabolite biosynthetic gene clusters underscores biosynthetic potential of Myxococcota including descriptions for ten novel species: Archangium lansinium sp. nov., Myxococcus landrumus sp. nov., Nannocystis bai.</title>
        <authorList>
            <person name="Ahearne A."/>
            <person name="Stevens C."/>
            <person name="Dowd S."/>
        </authorList>
    </citation>
    <scope>NUCLEOTIDE SEQUENCE [LARGE SCALE GENOMIC DNA]</scope>
    <source>
        <strain evidence="2 3">BB15-2</strain>
    </source>
</reference>
<feature type="region of interest" description="Disordered" evidence="1">
    <location>
        <begin position="220"/>
        <end position="332"/>
    </location>
</feature>
<dbReference type="Proteomes" id="UP001221686">
    <property type="component" value="Unassembled WGS sequence"/>
</dbReference>
<evidence type="ECO:0000256" key="1">
    <source>
        <dbReference type="SAM" id="MobiDB-lite"/>
    </source>
</evidence>
<keyword evidence="3" id="KW-1185">Reference proteome</keyword>
<evidence type="ECO:0000313" key="2">
    <source>
        <dbReference type="EMBL" id="MDC0715334.1"/>
    </source>
</evidence>
<dbReference type="Pfam" id="PF02620">
    <property type="entry name" value="YceD"/>
    <property type="match status" value="1"/>
</dbReference>
<name>A0ABT5DNV2_9BACT</name>
<dbReference type="RefSeq" id="WP_272083630.1">
    <property type="nucleotide sequence ID" value="NZ_JAQNDL010000001.1"/>
</dbReference>
<dbReference type="InterPro" id="IPR003772">
    <property type="entry name" value="YceD"/>
</dbReference>
<sequence>MKATPRDDGTQLPPELDLDLVALARSGLGPYEVQAELPAPWMATVLAHTDAEVTSGGATSLEVTAIGEGTSYLVRGRIQGGYSVPCARCLAPAPVSAGGEICVHFVRDRVSDADDEESETESPDERSFSGTHIDLRPLLVEQVLLSYPIRALCAYGEACRGLCMRCGAELNGQPLGPCAACGATDAQVPIVTLAEEDDDEAPAKPTTSWQAALRQLADAGVDGDDDTDADNLGFAGPIPGVDDFDPGFGEPEPRPGDKSPSAGKRSGPPVAKPASRSSAAPAGKSGPASKSAGAPSKTSKSPGKAAKPAKPASKASARPAPKSSGKPPSKKK</sequence>
<protein>
    <submittedName>
        <fullName evidence="2">YceD family protein</fullName>
    </submittedName>
</protein>
<dbReference type="EMBL" id="JAQNDL010000001">
    <property type="protein sequence ID" value="MDC0715334.1"/>
    <property type="molecule type" value="Genomic_DNA"/>
</dbReference>
<proteinExistence type="predicted"/>
<comment type="caution">
    <text evidence="2">The sequence shown here is derived from an EMBL/GenBank/DDBJ whole genome shotgun (WGS) entry which is preliminary data.</text>
</comment>
<organism evidence="2 3">
    <name type="scientific">Nannocystis bainbridge</name>
    <dbReference type="NCBI Taxonomy" id="2995303"/>
    <lineage>
        <taxon>Bacteria</taxon>
        <taxon>Pseudomonadati</taxon>
        <taxon>Myxococcota</taxon>
        <taxon>Polyangia</taxon>
        <taxon>Nannocystales</taxon>
        <taxon>Nannocystaceae</taxon>
        <taxon>Nannocystis</taxon>
    </lineage>
</organism>
<accession>A0ABT5DNV2</accession>
<feature type="compositionally biased region" description="Low complexity" evidence="1">
    <location>
        <begin position="272"/>
        <end position="332"/>
    </location>
</feature>
<gene>
    <name evidence="2" type="ORF">POL25_00430</name>
</gene>